<accession>A0A1Y3MJ15</accession>
<evidence type="ECO:0008006" key="4">
    <source>
        <dbReference type="Google" id="ProtNLM"/>
    </source>
</evidence>
<evidence type="ECO:0000313" key="2">
    <source>
        <dbReference type="EMBL" id="OUM49794.1"/>
    </source>
</evidence>
<dbReference type="AlphaFoldDB" id="A0A1Y3MJ15"/>
<name>A0A1Y3MJ15_9BACI</name>
<comment type="caution">
    <text evidence="2">The sequence shown here is derived from an EMBL/GenBank/DDBJ whole genome shotgun (WGS) entry which is preliminary data.</text>
</comment>
<reference evidence="2 3" key="1">
    <citation type="submission" date="2017-02" db="EMBL/GenBank/DDBJ databases">
        <title>Bacillus pseudomycoides isolate FSL K6-0042.</title>
        <authorList>
            <person name="Kovac J."/>
        </authorList>
    </citation>
    <scope>NUCLEOTIDE SEQUENCE [LARGE SCALE GENOMIC DNA]</scope>
    <source>
        <strain evidence="2 3">FSL K6-0042</strain>
    </source>
</reference>
<keyword evidence="1" id="KW-0812">Transmembrane</keyword>
<keyword evidence="1" id="KW-0472">Membrane</keyword>
<feature type="transmembrane region" description="Helical" evidence="1">
    <location>
        <begin position="6"/>
        <end position="24"/>
    </location>
</feature>
<protein>
    <recommendedName>
        <fullName evidence="4">4-hydroxy-2-ketovalerate aldolase</fullName>
    </recommendedName>
</protein>
<feature type="transmembrane region" description="Helical" evidence="1">
    <location>
        <begin position="36"/>
        <end position="56"/>
    </location>
</feature>
<dbReference type="EMBL" id="MWPX01000004">
    <property type="protein sequence ID" value="OUM49794.1"/>
    <property type="molecule type" value="Genomic_DNA"/>
</dbReference>
<organism evidence="2 3">
    <name type="scientific">Bacillus pseudomycoides</name>
    <dbReference type="NCBI Taxonomy" id="64104"/>
    <lineage>
        <taxon>Bacteria</taxon>
        <taxon>Bacillati</taxon>
        <taxon>Bacillota</taxon>
        <taxon>Bacilli</taxon>
        <taxon>Bacillales</taxon>
        <taxon>Bacillaceae</taxon>
        <taxon>Bacillus</taxon>
        <taxon>Bacillus cereus group</taxon>
    </lineage>
</organism>
<evidence type="ECO:0000313" key="3">
    <source>
        <dbReference type="Proteomes" id="UP000195321"/>
    </source>
</evidence>
<keyword evidence="1" id="KW-1133">Transmembrane helix</keyword>
<proteinExistence type="predicted"/>
<dbReference type="Proteomes" id="UP000195321">
    <property type="component" value="Unassembled WGS sequence"/>
</dbReference>
<evidence type="ECO:0000256" key="1">
    <source>
        <dbReference type="SAM" id="Phobius"/>
    </source>
</evidence>
<sequence length="61" mass="7031">MTLFLFIIGLIFLILAIISLGIFNKRRTTRSSQERAFFYLLLSIACLGLCIATYVFRLKII</sequence>
<gene>
    <name evidence="2" type="ORF">BW425_06340</name>
</gene>